<dbReference type="EMBL" id="QHJQ01000013">
    <property type="protein sequence ID" value="PXA03009.1"/>
    <property type="molecule type" value="Genomic_DNA"/>
</dbReference>
<protein>
    <submittedName>
        <fullName evidence="1">Uncharacterized protein</fullName>
    </submittedName>
</protein>
<sequence length="139" mass="15146">MRASLAVILALLFVWNSLLGAMGELVLCLHTDGETHVEIAGKEAPEHETCCDHSEISIVPIDCPPCTDLTLESVDLESIRPNEFESIPVEISALFSESDICAEPKLRDCLGHALAHPTRGPPDVEPASELIRRVVVLRL</sequence>
<accession>A0A317ZGV8</accession>
<evidence type="ECO:0000313" key="1">
    <source>
        <dbReference type="EMBL" id="PXA03009.1"/>
    </source>
</evidence>
<dbReference type="AlphaFoldDB" id="A0A317ZGV8"/>
<reference evidence="1 2" key="1">
    <citation type="submission" date="2018-05" db="EMBL/GenBank/DDBJ databases">
        <title>Coraliomargarita sinensis sp. nov., isolated from a marine solar saltern.</title>
        <authorList>
            <person name="Zhou L.Y."/>
        </authorList>
    </citation>
    <scope>NUCLEOTIDE SEQUENCE [LARGE SCALE GENOMIC DNA]</scope>
    <source>
        <strain evidence="1 2">WN38</strain>
    </source>
</reference>
<gene>
    <name evidence="1" type="ORF">DDZ13_13885</name>
</gene>
<dbReference type="InParanoid" id="A0A317ZGV8"/>
<keyword evidence="2" id="KW-1185">Reference proteome</keyword>
<dbReference type="Proteomes" id="UP000247099">
    <property type="component" value="Unassembled WGS sequence"/>
</dbReference>
<proteinExistence type="predicted"/>
<name>A0A317ZGV8_9BACT</name>
<dbReference type="RefSeq" id="WP_110132065.1">
    <property type="nucleotide sequence ID" value="NZ_QHJQ01000013.1"/>
</dbReference>
<comment type="caution">
    <text evidence="1">The sequence shown here is derived from an EMBL/GenBank/DDBJ whole genome shotgun (WGS) entry which is preliminary data.</text>
</comment>
<organism evidence="1 2">
    <name type="scientific">Coraliomargarita sinensis</name>
    <dbReference type="NCBI Taxonomy" id="2174842"/>
    <lineage>
        <taxon>Bacteria</taxon>
        <taxon>Pseudomonadati</taxon>
        <taxon>Verrucomicrobiota</taxon>
        <taxon>Opitutia</taxon>
        <taxon>Puniceicoccales</taxon>
        <taxon>Coraliomargaritaceae</taxon>
        <taxon>Coraliomargarita</taxon>
    </lineage>
</organism>
<evidence type="ECO:0000313" key="2">
    <source>
        <dbReference type="Proteomes" id="UP000247099"/>
    </source>
</evidence>